<proteinExistence type="predicted"/>
<evidence type="ECO:0000313" key="2">
    <source>
        <dbReference type="Proteomes" id="UP001433268"/>
    </source>
</evidence>
<evidence type="ECO:0000313" key="1">
    <source>
        <dbReference type="EMBL" id="KAK8090387.1"/>
    </source>
</evidence>
<keyword evidence="2" id="KW-1185">Reference proteome</keyword>
<comment type="caution">
    <text evidence="1">The sequence shown here is derived from an EMBL/GenBank/DDBJ whole genome shotgun (WGS) entry which is preliminary data.</text>
</comment>
<name>A0ABR1X4P9_9PEZI</name>
<dbReference type="Proteomes" id="UP001433268">
    <property type="component" value="Unassembled WGS sequence"/>
</dbReference>
<dbReference type="EMBL" id="JAQQWN010000004">
    <property type="protein sequence ID" value="KAK8090387.1"/>
    <property type="molecule type" value="Genomic_DNA"/>
</dbReference>
<gene>
    <name evidence="1" type="ORF">PG997_005348</name>
</gene>
<dbReference type="RefSeq" id="XP_066673281.1">
    <property type="nucleotide sequence ID" value="XM_066809663.1"/>
</dbReference>
<protein>
    <submittedName>
        <fullName evidence="1">Uncharacterized protein</fullName>
    </submittedName>
</protein>
<accession>A0ABR1X4P9</accession>
<organism evidence="1 2">
    <name type="scientific">Apiospora hydei</name>
    <dbReference type="NCBI Taxonomy" id="1337664"/>
    <lineage>
        <taxon>Eukaryota</taxon>
        <taxon>Fungi</taxon>
        <taxon>Dikarya</taxon>
        <taxon>Ascomycota</taxon>
        <taxon>Pezizomycotina</taxon>
        <taxon>Sordariomycetes</taxon>
        <taxon>Xylariomycetidae</taxon>
        <taxon>Amphisphaeriales</taxon>
        <taxon>Apiosporaceae</taxon>
        <taxon>Apiospora</taxon>
    </lineage>
</organism>
<dbReference type="GeneID" id="92042723"/>
<sequence length="76" mass="8461">MCGSCDTGLRLIEMAAATPMPRDNDKGLRERHQNIRRRLDPDVDALGGVTTRSGGLSKSFEFIEDTARVLREAHFT</sequence>
<reference evidence="1 2" key="1">
    <citation type="submission" date="2023-01" db="EMBL/GenBank/DDBJ databases">
        <title>Analysis of 21 Apiospora genomes using comparative genomics revels a genus with tremendous synthesis potential of carbohydrate active enzymes and secondary metabolites.</title>
        <authorList>
            <person name="Sorensen T."/>
        </authorList>
    </citation>
    <scope>NUCLEOTIDE SEQUENCE [LARGE SCALE GENOMIC DNA]</scope>
    <source>
        <strain evidence="1 2">CBS 114990</strain>
    </source>
</reference>